<gene>
    <name evidence="3" type="ORF">AABD04_18280</name>
</gene>
<feature type="transmembrane region" description="Helical" evidence="1">
    <location>
        <begin position="74"/>
        <end position="91"/>
    </location>
</feature>
<feature type="transmembrane region" description="Helical" evidence="1">
    <location>
        <begin position="44"/>
        <end position="62"/>
    </location>
</feature>
<feature type="transmembrane region" description="Helical" evidence="1">
    <location>
        <begin position="161"/>
        <end position="181"/>
    </location>
</feature>
<name>A0ABU9D1E9_9NOCA</name>
<evidence type="ECO:0000256" key="2">
    <source>
        <dbReference type="SAM" id="SignalP"/>
    </source>
</evidence>
<dbReference type="Proteomes" id="UP001456513">
    <property type="component" value="Unassembled WGS sequence"/>
</dbReference>
<evidence type="ECO:0000313" key="3">
    <source>
        <dbReference type="EMBL" id="MEK8072796.1"/>
    </source>
</evidence>
<keyword evidence="4" id="KW-1185">Reference proteome</keyword>
<organism evidence="3 4">
    <name type="scientific">Rhodococcus navarretei</name>
    <dbReference type="NCBI Taxonomy" id="3128981"/>
    <lineage>
        <taxon>Bacteria</taxon>
        <taxon>Bacillati</taxon>
        <taxon>Actinomycetota</taxon>
        <taxon>Actinomycetes</taxon>
        <taxon>Mycobacteriales</taxon>
        <taxon>Nocardiaceae</taxon>
        <taxon>Rhodococcus</taxon>
    </lineage>
</organism>
<feature type="transmembrane region" description="Helical" evidence="1">
    <location>
        <begin position="202"/>
        <end position="219"/>
    </location>
</feature>
<reference evidence="3 4" key="1">
    <citation type="submission" date="2024-03" db="EMBL/GenBank/DDBJ databases">
        <title>Rhodococcus navarretei sp. nov. and Pseudarthrobacter quantumdoti sp. nov., two new species with the ability to biosynthesize Quantum Dots isolated from soil samples at Union Glacier, Antarctica.</title>
        <authorList>
            <person name="Vargas M."/>
        </authorList>
    </citation>
    <scope>NUCLEOTIDE SEQUENCE [LARGE SCALE GENOMIC DNA]</scope>
    <source>
        <strain evidence="3 4">EXRC-4A-4</strain>
    </source>
</reference>
<evidence type="ECO:0000313" key="4">
    <source>
        <dbReference type="Proteomes" id="UP001456513"/>
    </source>
</evidence>
<keyword evidence="1" id="KW-0812">Transmembrane</keyword>
<evidence type="ECO:0000256" key="1">
    <source>
        <dbReference type="SAM" id="Phobius"/>
    </source>
</evidence>
<dbReference type="Pfam" id="PF11139">
    <property type="entry name" value="SfLAP"/>
    <property type="match status" value="1"/>
</dbReference>
<comment type="caution">
    <text evidence="3">The sequence shown here is derived from an EMBL/GenBank/DDBJ whole genome shotgun (WGS) entry which is preliminary data.</text>
</comment>
<dbReference type="EMBL" id="JBBPCN010000001">
    <property type="protein sequence ID" value="MEK8072796.1"/>
    <property type="molecule type" value="Genomic_DNA"/>
</dbReference>
<keyword evidence="1" id="KW-0472">Membrane</keyword>
<feature type="chain" id="PRO_5045649069" evidence="2">
    <location>
        <begin position="21"/>
        <end position="220"/>
    </location>
</feature>
<dbReference type="RefSeq" id="WP_341442014.1">
    <property type="nucleotide sequence ID" value="NZ_JBBPCN010000001.1"/>
</dbReference>
<proteinExistence type="predicted"/>
<accession>A0ABU9D1E9</accession>
<protein>
    <submittedName>
        <fullName evidence="3">GAP family protein</fullName>
    </submittedName>
</protein>
<keyword evidence="2" id="KW-0732">Signal</keyword>
<feature type="signal peptide" evidence="2">
    <location>
        <begin position="1"/>
        <end position="20"/>
    </location>
</feature>
<sequence>MTVSTAVAACLPFAAGAVFAHLPTAAVAAGLGSLNTGSVLARFTAGWLTGVAAITAAGLVVIDTAVLASDSSGWVRWLRVALGLVLLLLGIRKLVARVRNGPTQEEPGWVGTARNLSGAKAFVTAFLLGSVNPKSAVIALSAVAVIVDASSVVAAQIAATVVFVVVSSLGVAAPAVALLVFRDRARRPMSTVVDRFVEYSDMVLIAILLALGLYMTVNAI</sequence>
<keyword evidence="1" id="KW-1133">Transmembrane helix</keyword>
<dbReference type="InterPro" id="IPR021315">
    <property type="entry name" value="Gap/Sap"/>
</dbReference>